<keyword evidence="1" id="KW-0805">Transcription regulation</keyword>
<evidence type="ECO:0000256" key="2">
    <source>
        <dbReference type="ARBA" id="ARBA00023125"/>
    </source>
</evidence>
<sequence length="209" mass="22524">MTAKGQQVKPRGRPSNSCTADTVAVMLVAARKQFAAQGYAATSNRTVANAAGLSHTAIYNHFGSKAQLFTAVFLDVQDRLIFELQRSAARTPDEPAFPGALLDAIEALRSADPTYVEFLASMYVEVLRHPELQNVFQGEEPFPIVDVLRGLAGSSGEEAGEGQGQDPTWFWITFALGLAQLSALADTATFATTVEMFRQQFVHVPGADS</sequence>
<dbReference type="EMBL" id="CAFBOG010000337">
    <property type="protein sequence ID" value="CAB5002473.1"/>
    <property type="molecule type" value="Genomic_DNA"/>
</dbReference>
<dbReference type="InterPro" id="IPR001647">
    <property type="entry name" value="HTH_TetR"/>
</dbReference>
<accession>A0A6J7PH17</accession>
<evidence type="ECO:0000256" key="3">
    <source>
        <dbReference type="ARBA" id="ARBA00023163"/>
    </source>
</evidence>
<dbReference type="AlphaFoldDB" id="A0A6J7PH17"/>
<organism evidence="5">
    <name type="scientific">freshwater metagenome</name>
    <dbReference type="NCBI Taxonomy" id="449393"/>
    <lineage>
        <taxon>unclassified sequences</taxon>
        <taxon>metagenomes</taxon>
        <taxon>ecological metagenomes</taxon>
    </lineage>
</organism>
<dbReference type="InterPro" id="IPR009057">
    <property type="entry name" value="Homeodomain-like_sf"/>
</dbReference>
<dbReference type="PANTHER" id="PTHR30055:SF234">
    <property type="entry name" value="HTH-TYPE TRANSCRIPTIONAL REGULATOR BETI"/>
    <property type="match status" value="1"/>
</dbReference>
<feature type="domain" description="HTH tetR-type" evidence="4">
    <location>
        <begin position="20"/>
        <end position="80"/>
    </location>
</feature>
<dbReference type="InterPro" id="IPR050109">
    <property type="entry name" value="HTH-type_TetR-like_transc_reg"/>
</dbReference>
<dbReference type="PRINTS" id="PR00455">
    <property type="entry name" value="HTHTETR"/>
</dbReference>
<gene>
    <name evidence="5" type="ORF">UFOPK3914_02227</name>
</gene>
<evidence type="ECO:0000313" key="5">
    <source>
        <dbReference type="EMBL" id="CAB5002473.1"/>
    </source>
</evidence>
<reference evidence="5" key="1">
    <citation type="submission" date="2020-05" db="EMBL/GenBank/DDBJ databases">
        <authorList>
            <person name="Chiriac C."/>
            <person name="Salcher M."/>
            <person name="Ghai R."/>
            <person name="Kavagutti S V."/>
        </authorList>
    </citation>
    <scope>NUCLEOTIDE SEQUENCE</scope>
</reference>
<dbReference type="PANTHER" id="PTHR30055">
    <property type="entry name" value="HTH-TYPE TRANSCRIPTIONAL REGULATOR RUTR"/>
    <property type="match status" value="1"/>
</dbReference>
<dbReference type="PROSITE" id="PS50977">
    <property type="entry name" value="HTH_TETR_2"/>
    <property type="match status" value="1"/>
</dbReference>
<keyword evidence="3" id="KW-0804">Transcription</keyword>
<evidence type="ECO:0000259" key="4">
    <source>
        <dbReference type="PROSITE" id="PS50977"/>
    </source>
</evidence>
<proteinExistence type="predicted"/>
<dbReference type="SUPFAM" id="SSF46689">
    <property type="entry name" value="Homeodomain-like"/>
    <property type="match status" value="1"/>
</dbReference>
<dbReference type="GO" id="GO:0003700">
    <property type="term" value="F:DNA-binding transcription factor activity"/>
    <property type="evidence" value="ECO:0007669"/>
    <property type="project" value="TreeGrafter"/>
</dbReference>
<name>A0A6J7PH17_9ZZZZ</name>
<dbReference type="Pfam" id="PF00440">
    <property type="entry name" value="TetR_N"/>
    <property type="match status" value="1"/>
</dbReference>
<evidence type="ECO:0000256" key="1">
    <source>
        <dbReference type="ARBA" id="ARBA00023015"/>
    </source>
</evidence>
<keyword evidence="2" id="KW-0238">DNA-binding</keyword>
<dbReference type="GO" id="GO:0000976">
    <property type="term" value="F:transcription cis-regulatory region binding"/>
    <property type="evidence" value="ECO:0007669"/>
    <property type="project" value="TreeGrafter"/>
</dbReference>
<dbReference type="Gene3D" id="1.10.357.10">
    <property type="entry name" value="Tetracycline Repressor, domain 2"/>
    <property type="match status" value="1"/>
</dbReference>
<protein>
    <submittedName>
        <fullName evidence="5">Unannotated protein</fullName>
    </submittedName>
</protein>